<gene>
    <name evidence="2" type="ORF">ISN44_As11g028510</name>
</gene>
<keyword evidence="1" id="KW-0812">Transmembrane</keyword>
<proteinExistence type="predicted"/>
<dbReference type="Proteomes" id="UP000694251">
    <property type="component" value="Chromosome 11"/>
</dbReference>
<sequence>MKMLDHVSYNSAIKGESVSIFLMLPSCVDVMLLSYVAVTVGTWTLGQNHNRCSDNLERDSEIVLKLEDHESTSSRSDMITGRVYDTRVYVNNNRAVREDGDTPVLPGGSQDMRGLVLFPKSIKKRMVPGISSIHIVTSFSCAITLLDIALHIRHLSRETGDVSMGDKVTYKVNYDYERRKLLANNHTCTYVEFFPEGIYIFCFL</sequence>
<dbReference type="AlphaFoldDB" id="A0A8T1ZF76"/>
<reference evidence="2 3" key="1">
    <citation type="submission" date="2020-12" db="EMBL/GenBank/DDBJ databases">
        <title>Concerted genomic and epigenomic changes stabilize Arabidopsis allopolyploids.</title>
        <authorList>
            <person name="Chen Z."/>
        </authorList>
    </citation>
    <scope>NUCLEOTIDE SEQUENCE [LARGE SCALE GENOMIC DNA]</scope>
    <source>
        <strain evidence="2">As9502</strain>
        <tissue evidence="2">Leaf</tissue>
    </source>
</reference>
<evidence type="ECO:0000313" key="2">
    <source>
        <dbReference type="EMBL" id="KAG7556853.1"/>
    </source>
</evidence>
<organism evidence="2 3">
    <name type="scientific">Arabidopsis suecica</name>
    <name type="common">Swedish thale-cress</name>
    <name type="synonym">Cardaminopsis suecica</name>
    <dbReference type="NCBI Taxonomy" id="45249"/>
    <lineage>
        <taxon>Eukaryota</taxon>
        <taxon>Viridiplantae</taxon>
        <taxon>Streptophyta</taxon>
        <taxon>Embryophyta</taxon>
        <taxon>Tracheophyta</taxon>
        <taxon>Spermatophyta</taxon>
        <taxon>Magnoliopsida</taxon>
        <taxon>eudicotyledons</taxon>
        <taxon>Gunneridae</taxon>
        <taxon>Pentapetalae</taxon>
        <taxon>rosids</taxon>
        <taxon>malvids</taxon>
        <taxon>Brassicales</taxon>
        <taxon>Brassicaceae</taxon>
        <taxon>Camelineae</taxon>
        <taxon>Arabidopsis</taxon>
    </lineage>
</organism>
<name>A0A8T1ZF76_ARASU</name>
<dbReference type="EMBL" id="JAEFBJ010000011">
    <property type="protein sequence ID" value="KAG7556853.1"/>
    <property type="molecule type" value="Genomic_DNA"/>
</dbReference>
<accession>A0A8T1ZF76</accession>
<keyword evidence="3" id="KW-1185">Reference proteome</keyword>
<comment type="caution">
    <text evidence="2">The sequence shown here is derived from an EMBL/GenBank/DDBJ whole genome shotgun (WGS) entry which is preliminary data.</text>
</comment>
<evidence type="ECO:0000313" key="3">
    <source>
        <dbReference type="Proteomes" id="UP000694251"/>
    </source>
</evidence>
<evidence type="ECO:0000256" key="1">
    <source>
        <dbReference type="SAM" id="Phobius"/>
    </source>
</evidence>
<feature type="transmembrane region" description="Helical" evidence="1">
    <location>
        <begin position="20"/>
        <end position="45"/>
    </location>
</feature>
<keyword evidence="1" id="KW-0472">Membrane</keyword>
<keyword evidence="1" id="KW-1133">Transmembrane helix</keyword>
<protein>
    <submittedName>
        <fullName evidence="2">Uncharacterized protein</fullName>
    </submittedName>
</protein>